<protein>
    <submittedName>
        <fullName evidence="1">Amidinotransferase</fullName>
    </submittedName>
</protein>
<dbReference type="GO" id="GO:0016990">
    <property type="term" value="F:arginine deiminase activity"/>
    <property type="evidence" value="ECO:0007669"/>
    <property type="project" value="TreeGrafter"/>
</dbReference>
<evidence type="ECO:0000313" key="2">
    <source>
        <dbReference type="Proteomes" id="UP000178370"/>
    </source>
</evidence>
<gene>
    <name evidence="1" type="ORF">A2763_03700</name>
</gene>
<dbReference type="SUPFAM" id="SSF55909">
    <property type="entry name" value="Pentein"/>
    <property type="match status" value="1"/>
</dbReference>
<reference evidence="1 2" key="1">
    <citation type="journal article" date="2016" name="Nat. Commun.">
        <title>Thousands of microbial genomes shed light on interconnected biogeochemical processes in an aquifer system.</title>
        <authorList>
            <person name="Anantharaman K."/>
            <person name="Brown C.T."/>
            <person name="Hug L.A."/>
            <person name="Sharon I."/>
            <person name="Castelle C.J."/>
            <person name="Probst A.J."/>
            <person name="Thomas B.C."/>
            <person name="Singh A."/>
            <person name="Wilkins M.J."/>
            <person name="Karaoz U."/>
            <person name="Brodie E.L."/>
            <person name="Williams K.H."/>
            <person name="Hubbard S.S."/>
            <person name="Banfield J.F."/>
        </authorList>
    </citation>
    <scope>NUCLEOTIDE SEQUENCE [LARGE SCALE GENOMIC DNA]</scope>
</reference>
<dbReference type="NCBIfam" id="NF045659">
    <property type="entry name" value="DiMArgaseDdahMtb"/>
    <property type="match status" value="1"/>
</dbReference>
<dbReference type="PANTHER" id="PTHR47271">
    <property type="entry name" value="ARGININE DEIMINASE"/>
    <property type="match status" value="1"/>
</dbReference>
<dbReference type="Pfam" id="PF19420">
    <property type="entry name" value="DDAH_eukar"/>
    <property type="match status" value="1"/>
</dbReference>
<sequence length="258" mass="29293">MCAPDFFDIEYEINPWMHEDNPVVPSKAREQWDGLRRIYSQLGWNVQLLEPVQGLPDLVFTANGGLVYDNKVVLPHFRHPDRQGETEKFRKWFENAGYTNLYSPKYDFEGEGDALIWNDVIFAGYPWRTDKPAHKELADFLDATVVSLQLIDPRFYHLDTAFTIVDKDTVALYPKAFSEESIASVHNLVPNVIEATDQDALAYGLNAVSDGKHIVVPEGATHVMDRFRELGLEVFPCPISEFQKSGGGVKCLTLELRS</sequence>
<dbReference type="Proteomes" id="UP000178370">
    <property type="component" value="Unassembled WGS sequence"/>
</dbReference>
<dbReference type="STRING" id="1798482.A2763_03700"/>
<keyword evidence="1" id="KW-0808">Transferase</keyword>
<dbReference type="GO" id="GO:0016740">
    <property type="term" value="F:transferase activity"/>
    <property type="evidence" value="ECO:0007669"/>
    <property type="project" value="UniProtKB-KW"/>
</dbReference>
<dbReference type="GO" id="GO:0019546">
    <property type="term" value="P:L-arginine deiminase pathway"/>
    <property type="evidence" value="ECO:0007669"/>
    <property type="project" value="TreeGrafter"/>
</dbReference>
<dbReference type="Gene3D" id="3.75.10.10">
    <property type="entry name" value="L-arginine/glycine Amidinotransferase, Chain A"/>
    <property type="match status" value="1"/>
</dbReference>
<dbReference type="EMBL" id="MFKV01000021">
    <property type="protein sequence ID" value="OGG50041.1"/>
    <property type="molecule type" value="Genomic_DNA"/>
</dbReference>
<dbReference type="PANTHER" id="PTHR47271:SF2">
    <property type="entry name" value="ARGININE DEIMINASE"/>
    <property type="match status" value="1"/>
</dbReference>
<proteinExistence type="predicted"/>
<organism evidence="1 2">
    <name type="scientific">Candidatus Kaiserbacteria bacterium RIFCSPHIGHO2_01_FULL_54_36</name>
    <dbReference type="NCBI Taxonomy" id="1798482"/>
    <lineage>
        <taxon>Bacteria</taxon>
        <taxon>Candidatus Kaiseribacteriota</taxon>
    </lineage>
</organism>
<name>A0A1F6CM08_9BACT</name>
<evidence type="ECO:0000313" key="1">
    <source>
        <dbReference type="EMBL" id="OGG50041.1"/>
    </source>
</evidence>
<comment type="caution">
    <text evidence="1">The sequence shown here is derived from an EMBL/GenBank/DDBJ whole genome shotgun (WGS) entry which is preliminary data.</text>
</comment>
<accession>A0A1F6CM08</accession>
<dbReference type="AlphaFoldDB" id="A0A1F6CM08"/>